<dbReference type="VEuPathDB" id="VectorBase:BGLB021742"/>
<dbReference type="VEuPathDB" id="VectorBase:BGLAX_034431"/>
<proteinExistence type="predicted"/>
<name>A0A2C9KNI1_BIOGL</name>
<sequence length="390" mass="44666">MTLCVNGATDSFLRPKRSLEEEQKEKTFGVNKHFKPNEVQPTDANYKDDIMPSDASILCSRLGLNNKCQNYLETLTTKQKKHHNYLYYIVKFWEKIENDIQYDSSERLCKNLVSLGFTDIGAEAIAKNIPSELIDLQKPSYWAERYLENIFVSNPLLSDNPRYPYSETTTDRFFKEKILTENREEPNSDVPSFNINMLNCTSESSGNTKLVKDYLKKVQEEDKDSVLLYHGTTHNNAESILTCGITIGNGKDGQDLSSGDGFYLSEKLDDANKWSRAARGEKNAILVFKIKKDLIDASKENGLDLTKDEKKWQRTVKLCRTQYCDQKARKDLLKGITFLRGHMCLNPLDVVQEKDNPKGFGTSEIHICIRDEDYAVKFGSLENICCAIFY</sequence>
<organism evidence="1 2">
    <name type="scientific">Biomphalaria glabrata</name>
    <name type="common">Bloodfluke planorb</name>
    <name type="synonym">Freshwater snail</name>
    <dbReference type="NCBI Taxonomy" id="6526"/>
    <lineage>
        <taxon>Eukaryota</taxon>
        <taxon>Metazoa</taxon>
        <taxon>Spiralia</taxon>
        <taxon>Lophotrochozoa</taxon>
        <taxon>Mollusca</taxon>
        <taxon>Gastropoda</taxon>
        <taxon>Heterobranchia</taxon>
        <taxon>Euthyneura</taxon>
        <taxon>Panpulmonata</taxon>
        <taxon>Hygrophila</taxon>
        <taxon>Lymnaeoidea</taxon>
        <taxon>Planorbidae</taxon>
        <taxon>Biomphalaria</taxon>
    </lineage>
</organism>
<evidence type="ECO:0000313" key="2">
    <source>
        <dbReference type="Proteomes" id="UP000076420"/>
    </source>
</evidence>
<accession>A0A2C9KNI1</accession>
<dbReference type="AlphaFoldDB" id="A0A2C9KNI1"/>
<dbReference type="Proteomes" id="UP000076420">
    <property type="component" value="Unassembled WGS sequence"/>
</dbReference>
<evidence type="ECO:0000313" key="1">
    <source>
        <dbReference type="EnsemblMetazoa" id="BGLB021742-PA"/>
    </source>
</evidence>
<protein>
    <submittedName>
        <fullName evidence="1">Uncharacterized protein</fullName>
    </submittedName>
</protein>
<reference evidence="1" key="1">
    <citation type="submission" date="2020-05" db="UniProtKB">
        <authorList>
            <consortium name="EnsemblMetazoa"/>
        </authorList>
    </citation>
    <scope>IDENTIFICATION</scope>
    <source>
        <strain evidence="1">BB02</strain>
    </source>
</reference>
<gene>
    <name evidence="1" type="primary">106059973</name>
</gene>
<dbReference type="EnsemblMetazoa" id="BGLB021742-RA">
    <property type="protein sequence ID" value="BGLB021742-PA"/>
    <property type="gene ID" value="BGLB021742"/>
</dbReference>
<dbReference type="KEGG" id="bgt:106059973"/>
<dbReference type="SUPFAM" id="SSF56399">
    <property type="entry name" value="ADP-ribosylation"/>
    <property type="match status" value="1"/>
</dbReference>
<dbReference type="Gene3D" id="3.90.175.10">
    <property type="entry name" value="Diphtheria Toxin, domain 1"/>
    <property type="match status" value="1"/>
</dbReference>